<dbReference type="UniPathway" id="UPA00219"/>
<comment type="function">
    <text evidence="7">Catalyzes the addition of meso-diaminopimelic acid to the nucleotide precursor UDP-N-acetylmuramoyl-L-alanyl-D-glutamate (UMAG) in the biosynthesis of bacterial cell-wall peptidoglycan.</text>
</comment>
<dbReference type="InterPro" id="IPR036565">
    <property type="entry name" value="Mur-like_cat_sf"/>
</dbReference>
<dbReference type="GO" id="GO:0008765">
    <property type="term" value="F:UDP-N-acetylmuramoylalanyl-D-glutamate-2,6-diaminopimelate ligase activity"/>
    <property type="evidence" value="ECO:0007669"/>
    <property type="project" value="UniProtKB-UniRule"/>
</dbReference>
<evidence type="ECO:0000256" key="6">
    <source>
        <dbReference type="ARBA" id="ARBA00023316"/>
    </source>
</evidence>
<dbReference type="Gene3D" id="3.90.190.20">
    <property type="entry name" value="Mur ligase, C-terminal domain"/>
    <property type="match status" value="1"/>
</dbReference>
<dbReference type="InterPro" id="IPR035911">
    <property type="entry name" value="MurE/MurF_N"/>
</dbReference>
<dbReference type="PANTHER" id="PTHR23135">
    <property type="entry name" value="MUR LIGASE FAMILY MEMBER"/>
    <property type="match status" value="1"/>
</dbReference>
<dbReference type="GO" id="GO:0009252">
    <property type="term" value="P:peptidoglycan biosynthetic process"/>
    <property type="evidence" value="ECO:0007669"/>
    <property type="project" value="UniProtKB-UniRule"/>
</dbReference>
<dbReference type="Pfam" id="PF01225">
    <property type="entry name" value="Mur_ligase"/>
    <property type="match status" value="1"/>
</dbReference>
<dbReference type="InterPro" id="IPR000713">
    <property type="entry name" value="Mur_ligase_N"/>
</dbReference>
<evidence type="ECO:0000256" key="8">
    <source>
        <dbReference type="RuleBase" id="RU004135"/>
    </source>
</evidence>
<dbReference type="InterPro" id="IPR036615">
    <property type="entry name" value="Mur_ligase_C_dom_sf"/>
</dbReference>
<dbReference type="GO" id="GO:0051301">
    <property type="term" value="P:cell division"/>
    <property type="evidence" value="ECO:0007669"/>
    <property type="project" value="UniProtKB-KW"/>
</dbReference>
<dbReference type="Gene3D" id="3.40.1190.10">
    <property type="entry name" value="Mur-like, catalytic domain"/>
    <property type="match status" value="1"/>
</dbReference>
<feature type="binding site" evidence="7">
    <location>
        <begin position="183"/>
        <end position="184"/>
    </location>
    <ligand>
        <name>UDP-N-acetyl-alpha-D-muramoyl-L-alanyl-D-glutamate</name>
        <dbReference type="ChEBI" id="CHEBI:83900"/>
    </ligand>
</feature>
<feature type="binding site" evidence="7">
    <location>
        <position position="210"/>
    </location>
    <ligand>
        <name>UDP-N-acetyl-alpha-D-muramoyl-L-alanyl-D-glutamate</name>
        <dbReference type="ChEBI" id="CHEBI:83900"/>
    </ligand>
</feature>
<dbReference type="GO" id="GO:0008360">
    <property type="term" value="P:regulation of cell shape"/>
    <property type="evidence" value="ECO:0007669"/>
    <property type="project" value="UniProtKB-KW"/>
</dbReference>
<keyword evidence="7 13" id="KW-0436">Ligase</keyword>
<feature type="binding site" evidence="7">
    <location>
        <position position="496"/>
    </location>
    <ligand>
        <name>meso-2,6-diaminopimelate</name>
        <dbReference type="ChEBI" id="CHEBI:57791"/>
    </ligand>
</feature>
<feature type="binding site" evidence="7">
    <location>
        <position position="218"/>
    </location>
    <ligand>
        <name>UDP-N-acetyl-alpha-D-muramoyl-L-alanyl-D-glutamate</name>
        <dbReference type="ChEBI" id="CHEBI:83900"/>
    </ligand>
</feature>
<dbReference type="Gene3D" id="3.40.1390.10">
    <property type="entry name" value="MurE/MurF, N-terminal domain"/>
    <property type="match status" value="1"/>
</dbReference>
<feature type="binding site" evidence="7">
    <location>
        <position position="52"/>
    </location>
    <ligand>
        <name>UDP-N-acetyl-alpha-D-muramoyl-L-alanyl-D-glutamate</name>
        <dbReference type="ChEBI" id="CHEBI:83900"/>
    </ligand>
</feature>
<keyword evidence="7" id="KW-0067">ATP-binding</keyword>
<feature type="binding site" evidence="7">
    <location>
        <begin position="138"/>
        <end position="144"/>
    </location>
    <ligand>
        <name>ATP</name>
        <dbReference type="ChEBI" id="CHEBI:30616"/>
    </ligand>
</feature>
<name>A0A448NX52_9ACTN</name>
<dbReference type="GO" id="GO:0071555">
    <property type="term" value="P:cell wall organization"/>
    <property type="evidence" value="ECO:0007669"/>
    <property type="project" value="UniProtKB-KW"/>
</dbReference>
<evidence type="ECO:0000259" key="11">
    <source>
        <dbReference type="Pfam" id="PF02875"/>
    </source>
</evidence>
<dbReference type="Pfam" id="PF02875">
    <property type="entry name" value="Mur_ligase_C"/>
    <property type="match status" value="1"/>
</dbReference>
<comment type="subcellular location">
    <subcellularLocation>
        <location evidence="7 8">Cytoplasm</location>
    </subcellularLocation>
</comment>
<keyword evidence="7" id="KW-0460">Magnesium</keyword>
<dbReference type="AlphaFoldDB" id="A0A448NX52"/>
<feature type="binding site" evidence="7">
    <location>
        <position position="50"/>
    </location>
    <ligand>
        <name>UDP-N-acetyl-alpha-D-muramoyl-L-alanyl-D-glutamate</name>
        <dbReference type="ChEBI" id="CHEBI:83900"/>
    </ligand>
</feature>
<dbReference type="Pfam" id="PF08245">
    <property type="entry name" value="Mur_ligase_M"/>
    <property type="match status" value="1"/>
</dbReference>
<comment type="pathway">
    <text evidence="7 8">Cell wall biogenesis; peptidoglycan biosynthesis.</text>
</comment>
<keyword evidence="7" id="KW-0547">Nucleotide-binding</keyword>
<dbReference type="EC" id="6.3.2.13" evidence="7"/>
<dbReference type="HAMAP" id="MF_00208">
    <property type="entry name" value="MurE"/>
    <property type="match status" value="1"/>
</dbReference>
<dbReference type="SUPFAM" id="SSF53244">
    <property type="entry name" value="MurD-like peptide ligases, peptide-binding domain"/>
    <property type="match status" value="1"/>
</dbReference>
<evidence type="ECO:0000256" key="7">
    <source>
        <dbReference type="HAMAP-Rule" id="MF_00208"/>
    </source>
</evidence>
<keyword evidence="14" id="KW-1185">Reference proteome</keyword>
<evidence type="ECO:0000256" key="9">
    <source>
        <dbReference type="SAM" id="MobiDB-lite"/>
    </source>
</evidence>
<evidence type="ECO:0000256" key="4">
    <source>
        <dbReference type="ARBA" id="ARBA00022984"/>
    </source>
</evidence>
<keyword evidence="2 7" id="KW-0132">Cell division</keyword>
<keyword evidence="7" id="KW-0963">Cytoplasm</keyword>
<dbReference type="STRING" id="1122997.GCA_000425285_01531"/>
<keyword evidence="3 7" id="KW-0133">Cell shape</keyword>
<dbReference type="NCBIfam" id="NF001126">
    <property type="entry name" value="PRK00139.1-4"/>
    <property type="match status" value="1"/>
</dbReference>
<comment type="cofactor">
    <cofactor evidence="7">
        <name>Mg(2+)</name>
        <dbReference type="ChEBI" id="CHEBI:18420"/>
    </cofactor>
</comment>
<dbReference type="InterPro" id="IPR004101">
    <property type="entry name" value="Mur_ligase_C"/>
</dbReference>
<keyword evidence="5 7" id="KW-0131">Cell cycle</keyword>
<feature type="short sequence motif" description="Meso-diaminopimelate recognition motif" evidence="7">
    <location>
        <begin position="438"/>
        <end position="441"/>
    </location>
</feature>
<evidence type="ECO:0000256" key="1">
    <source>
        <dbReference type="ARBA" id="ARBA00005898"/>
    </source>
</evidence>
<protein>
    <recommendedName>
        <fullName evidence="7">UDP-N-acetylmuramoyl-L-alanyl-D-glutamate--2,6-diaminopimelate ligase</fullName>
        <ecNumber evidence="7">6.3.2.13</ecNumber>
    </recommendedName>
    <alternativeName>
        <fullName evidence="7">Meso-A2pm-adding enzyme</fullName>
    </alternativeName>
    <alternativeName>
        <fullName evidence="7">Meso-diaminopimelate-adding enzyme</fullName>
    </alternativeName>
    <alternativeName>
        <fullName evidence="7">UDP-MurNAc-L-Ala-D-Glu:meso-diaminopimelate ligase</fullName>
    </alternativeName>
    <alternativeName>
        <fullName evidence="7">UDP-MurNAc-tripeptide synthetase</fullName>
    </alternativeName>
    <alternativeName>
        <fullName evidence="7">UDP-N-acetylmuramyl-tripeptide synthetase</fullName>
    </alternativeName>
</protein>
<feature type="binding site" evidence="7">
    <location>
        <position position="492"/>
    </location>
    <ligand>
        <name>meso-2,6-diaminopimelate</name>
        <dbReference type="ChEBI" id="CHEBI:57791"/>
    </ligand>
</feature>
<comment type="caution">
    <text evidence="7">Lacks conserved residue(s) required for the propagation of feature annotation.</text>
</comment>
<keyword evidence="6 7" id="KW-0961">Cell wall biogenesis/degradation</keyword>
<evidence type="ECO:0000313" key="13">
    <source>
        <dbReference type="EMBL" id="VEI02520.1"/>
    </source>
</evidence>
<reference evidence="13 14" key="1">
    <citation type="submission" date="2018-12" db="EMBL/GenBank/DDBJ databases">
        <authorList>
            <consortium name="Pathogen Informatics"/>
        </authorList>
    </citation>
    <scope>NUCLEOTIDE SEQUENCE [LARGE SCALE GENOMIC DNA]</scope>
    <source>
        <strain evidence="13 14">NCTC13652</strain>
    </source>
</reference>
<feature type="binding site" evidence="7">
    <location>
        <position position="414"/>
    </location>
    <ligand>
        <name>meso-2,6-diaminopimelate</name>
        <dbReference type="ChEBI" id="CHEBI:57791"/>
    </ligand>
</feature>
<evidence type="ECO:0000256" key="2">
    <source>
        <dbReference type="ARBA" id="ARBA00022618"/>
    </source>
</evidence>
<dbReference type="InterPro" id="IPR013221">
    <property type="entry name" value="Mur_ligase_cen"/>
</dbReference>
<keyword evidence="4 7" id="KW-0573">Peptidoglycan synthesis</keyword>
<dbReference type="GO" id="GO:0005524">
    <property type="term" value="F:ATP binding"/>
    <property type="evidence" value="ECO:0007669"/>
    <property type="project" value="UniProtKB-UniRule"/>
</dbReference>
<feature type="binding site" evidence="7">
    <location>
        <begin position="438"/>
        <end position="441"/>
    </location>
    <ligand>
        <name>meso-2,6-diaminopimelate</name>
        <dbReference type="ChEBI" id="CHEBI:57791"/>
    </ligand>
</feature>
<evidence type="ECO:0000259" key="10">
    <source>
        <dbReference type="Pfam" id="PF01225"/>
    </source>
</evidence>
<feature type="domain" description="Mur ligase central" evidence="12">
    <location>
        <begin position="136"/>
        <end position="342"/>
    </location>
</feature>
<sequence length="569" mass="60151">MSPASSHLPSSHLLRPSVVRTTGWQDLLEVLPRATVVGELPGTGVRGITLDSRQVDPGDLYVGLPGTRFHGAQFAGQALDSGAVAVLTDDAGRQILADNGLDQVPALVVDQLRIAMSRASALIFGRPAERMTMYGITGTNGKTTTAFLVEAGLLAAGRCAGSIGTIGYRLAGHPLASARTTITTPESPDLQALFAALADHGASDTVMEVSSHALALHRVDGTLFDVTAFTNLGRDHLDFHKTMENYYRAKARLFSSELSRVAVINVDDEHGRRLADEVRVLGRVRVITTSIEAPSNYRVVSWRPEGGLGSELEVDTPSGRRQLHLSLPGEFNVRNAVMALAMLEAAGHDFESVAPGLAIAQVPGRMQRVPLDPGAPEVLVDFAHTPQAIGEALRAARTATRGRLVAVLGAGGDRDVAKRGPMGRTAAQEADVVVVTDDNPRSEDPASIRAEVLEGARSVPGDRQVVDGGARRRAISTALELAGPDDLVAILGKGHETGQEIAGRVMPFDDRVVAGQQWRALERFRAGDTDPGGEAAENESDGPARRDPARLGTAHVENAHAGNGEDQKA</sequence>
<dbReference type="Proteomes" id="UP000277858">
    <property type="component" value="Chromosome"/>
</dbReference>
<comment type="similarity">
    <text evidence="1 7">Belongs to the MurCDEF family. MurE subfamily.</text>
</comment>
<evidence type="ECO:0000256" key="3">
    <source>
        <dbReference type="ARBA" id="ARBA00022960"/>
    </source>
</evidence>
<dbReference type="NCBIfam" id="NF001124">
    <property type="entry name" value="PRK00139.1-2"/>
    <property type="match status" value="1"/>
</dbReference>
<dbReference type="NCBIfam" id="TIGR01085">
    <property type="entry name" value="murE"/>
    <property type="match status" value="1"/>
</dbReference>
<dbReference type="SUPFAM" id="SSF53623">
    <property type="entry name" value="MurD-like peptide ligases, catalytic domain"/>
    <property type="match status" value="1"/>
</dbReference>
<gene>
    <name evidence="7 13" type="primary">murE</name>
    <name evidence="13" type="ORF">NCTC13652_00698</name>
</gene>
<feature type="modified residue" description="N6-carboxylysine" evidence="7">
    <location>
        <position position="250"/>
    </location>
</feature>
<dbReference type="SUPFAM" id="SSF63418">
    <property type="entry name" value="MurE/MurF N-terminal domain"/>
    <property type="match status" value="1"/>
</dbReference>
<feature type="domain" description="Mur ligase C-terminal" evidence="11">
    <location>
        <begin position="364"/>
        <end position="494"/>
    </location>
</feature>
<dbReference type="InterPro" id="IPR005761">
    <property type="entry name" value="UDP-N-AcMur-Glu-dNH2Pim_ligase"/>
</dbReference>
<comment type="catalytic activity">
    <reaction evidence="7">
        <text>UDP-N-acetyl-alpha-D-muramoyl-L-alanyl-D-glutamate + meso-2,6-diaminopimelate + ATP = UDP-N-acetyl-alpha-D-muramoyl-L-alanyl-gamma-D-glutamyl-meso-2,6-diaminopimelate + ADP + phosphate + H(+)</text>
        <dbReference type="Rhea" id="RHEA:23676"/>
        <dbReference type="ChEBI" id="CHEBI:15378"/>
        <dbReference type="ChEBI" id="CHEBI:30616"/>
        <dbReference type="ChEBI" id="CHEBI:43474"/>
        <dbReference type="ChEBI" id="CHEBI:57791"/>
        <dbReference type="ChEBI" id="CHEBI:83900"/>
        <dbReference type="ChEBI" id="CHEBI:83905"/>
        <dbReference type="ChEBI" id="CHEBI:456216"/>
        <dbReference type="EC" id="6.3.2.13"/>
    </reaction>
</comment>
<dbReference type="PANTHER" id="PTHR23135:SF4">
    <property type="entry name" value="UDP-N-ACETYLMURAMOYL-L-ALANYL-D-GLUTAMATE--2,6-DIAMINOPIMELATE LIGASE MURE HOMOLOG, CHLOROPLASTIC"/>
    <property type="match status" value="1"/>
</dbReference>
<evidence type="ECO:0000259" key="12">
    <source>
        <dbReference type="Pfam" id="PF08245"/>
    </source>
</evidence>
<comment type="PTM">
    <text evidence="7">Carboxylation is probably crucial for Mg(2+) binding and, consequently, for the gamma-phosphate positioning of ATP.</text>
</comment>
<evidence type="ECO:0000256" key="5">
    <source>
        <dbReference type="ARBA" id="ARBA00023306"/>
    </source>
</evidence>
<dbReference type="GO" id="GO:0000287">
    <property type="term" value="F:magnesium ion binding"/>
    <property type="evidence" value="ECO:0007669"/>
    <property type="project" value="UniProtKB-UniRule"/>
</dbReference>
<dbReference type="EMBL" id="LR134473">
    <property type="protein sequence ID" value="VEI02520.1"/>
    <property type="molecule type" value="Genomic_DNA"/>
</dbReference>
<evidence type="ECO:0000313" key="14">
    <source>
        <dbReference type="Proteomes" id="UP000277858"/>
    </source>
</evidence>
<feature type="domain" description="Mur ligase N-terminal catalytic" evidence="10">
    <location>
        <begin position="45"/>
        <end position="92"/>
    </location>
</feature>
<accession>A0A448NX52</accession>
<proteinExistence type="inferred from homology"/>
<organism evidence="13 14">
    <name type="scientific">Acidipropionibacterium jensenii</name>
    <dbReference type="NCBI Taxonomy" id="1749"/>
    <lineage>
        <taxon>Bacteria</taxon>
        <taxon>Bacillati</taxon>
        <taxon>Actinomycetota</taxon>
        <taxon>Actinomycetes</taxon>
        <taxon>Propionibacteriales</taxon>
        <taxon>Propionibacteriaceae</taxon>
        <taxon>Acidipropionibacterium</taxon>
    </lineage>
</organism>
<dbReference type="GO" id="GO:0005737">
    <property type="term" value="C:cytoplasm"/>
    <property type="evidence" value="ECO:0007669"/>
    <property type="project" value="UniProtKB-SubCell"/>
</dbReference>
<feature type="region of interest" description="Disordered" evidence="9">
    <location>
        <begin position="523"/>
        <end position="569"/>
    </location>
</feature>